<comment type="caution">
    <text evidence="2">The sequence shown here is derived from an EMBL/GenBank/DDBJ whole genome shotgun (WGS) entry which is preliminary data.</text>
</comment>
<organism evidence="2 3">
    <name type="scientific">Trifolium medium</name>
    <dbReference type="NCBI Taxonomy" id="97028"/>
    <lineage>
        <taxon>Eukaryota</taxon>
        <taxon>Viridiplantae</taxon>
        <taxon>Streptophyta</taxon>
        <taxon>Embryophyta</taxon>
        <taxon>Tracheophyta</taxon>
        <taxon>Spermatophyta</taxon>
        <taxon>Magnoliopsida</taxon>
        <taxon>eudicotyledons</taxon>
        <taxon>Gunneridae</taxon>
        <taxon>Pentapetalae</taxon>
        <taxon>rosids</taxon>
        <taxon>fabids</taxon>
        <taxon>Fabales</taxon>
        <taxon>Fabaceae</taxon>
        <taxon>Papilionoideae</taxon>
        <taxon>50 kb inversion clade</taxon>
        <taxon>NPAAA clade</taxon>
        <taxon>Hologalegina</taxon>
        <taxon>IRL clade</taxon>
        <taxon>Trifolieae</taxon>
        <taxon>Trifolium</taxon>
    </lineage>
</organism>
<evidence type="ECO:0000313" key="2">
    <source>
        <dbReference type="EMBL" id="MCI20561.1"/>
    </source>
</evidence>
<keyword evidence="3" id="KW-1185">Reference proteome</keyword>
<feature type="non-terminal residue" evidence="2">
    <location>
        <position position="166"/>
    </location>
</feature>
<evidence type="ECO:0000313" key="3">
    <source>
        <dbReference type="Proteomes" id="UP000265520"/>
    </source>
</evidence>
<protein>
    <submittedName>
        <fullName evidence="2">Uncharacterized protein</fullName>
    </submittedName>
</protein>
<feature type="non-terminal residue" evidence="2">
    <location>
        <position position="1"/>
    </location>
</feature>
<feature type="compositionally biased region" description="Acidic residues" evidence="1">
    <location>
        <begin position="61"/>
        <end position="72"/>
    </location>
</feature>
<evidence type="ECO:0000256" key="1">
    <source>
        <dbReference type="SAM" id="MobiDB-lite"/>
    </source>
</evidence>
<reference evidence="2 3" key="1">
    <citation type="journal article" date="2018" name="Front. Plant Sci.">
        <title>Red Clover (Trifolium pratense) and Zigzag Clover (T. medium) - A Picture of Genomic Similarities and Differences.</title>
        <authorList>
            <person name="Dluhosova J."/>
            <person name="Istvanek J."/>
            <person name="Nedelnik J."/>
            <person name="Repkova J."/>
        </authorList>
    </citation>
    <scope>NUCLEOTIDE SEQUENCE [LARGE SCALE GENOMIC DNA]</scope>
    <source>
        <strain evidence="3">cv. 10/8</strain>
        <tissue evidence="2">Leaf</tissue>
    </source>
</reference>
<dbReference type="EMBL" id="LXQA010120473">
    <property type="protein sequence ID" value="MCI20561.1"/>
    <property type="molecule type" value="Genomic_DNA"/>
</dbReference>
<proteinExistence type="predicted"/>
<accession>A0A392Q8B8</accession>
<dbReference type="Proteomes" id="UP000265520">
    <property type="component" value="Unassembled WGS sequence"/>
</dbReference>
<sequence length="166" mass="17774">ELKVEVEGVCFTIWVVEERGRQRLEVVLDGDREDEGSLVIAAQNTEDGRDGGSVDGGANSGEDEDSGNDMDVDMSKDAQHGGRIEVVCDSTMCGQMAKEGDKILFYVVERTKGLDEVENSVAIDSERKEDFNLMDPIPDSPNSGLAVMGCSPAGQLVLGCSPADPF</sequence>
<feature type="region of interest" description="Disordered" evidence="1">
    <location>
        <begin position="42"/>
        <end position="78"/>
    </location>
</feature>
<name>A0A392Q8B8_9FABA</name>
<dbReference type="AlphaFoldDB" id="A0A392Q8B8"/>